<evidence type="ECO:0000313" key="2">
    <source>
        <dbReference type="EMBL" id="SBT34878.1"/>
    </source>
</evidence>
<accession>A0A1A8YTL7</accession>
<evidence type="ECO:0000313" key="3">
    <source>
        <dbReference type="Proteomes" id="UP000078550"/>
    </source>
</evidence>
<feature type="region of interest" description="Disordered" evidence="1">
    <location>
        <begin position="472"/>
        <end position="494"/>
    </location>
</feature>
<gene>
    <name evidence="2" type="ORF">POVWA2_022110</name>
</gene>
<sequence length="1421" mass="168230">MEDEYTVSDHLKKETKENRDIYLVDKLMIDVNDEKFNEEYQNYIKNGNKMFIYSSHNAFTACNQANLERESVLKVENLVRCHKLKQLYDKQMEKTFNTRIKREYKNCEWQKLDQKINKFFLLNLEKLFGYGKTKNSIERYAYLYMLEYLNNQGDWTSIHRAHISSDYLGKIYGKNYCNYRKKIIEQLKHVDFDYVMEQMGDNLLQDLPKEDAQKRIKDFGILKLLLLKTFKNRKTHNRRYAFPLRIVITGKIKSEVKLLAKQLKKIFCLRVYDFNKIKREAKSFCDKKRIKYDSFKGIKEEIVRKKKKIVTKLENIVEKLADKDRNKNVRDILYVDLLHYRIQYDSALFCINKSDRIRNEKVKHKKVIEGRKCKKYHGYIIINFFFSIKQYIYFELKAKKLFLLNNFVHDHVTAISGGKKSCSHDIDCFGKNDYKEEKGKINVRESCMQKGNKVETKIENKKGLKSREIDEKRKSGEVGQKTMRMMKKKKNSRPDKKLTFANISDSVQGNTGENQYDGCSFVEKRNILFLSNFICNMEDLYSVKNRNFLGAIDLHLHIDRSNEMINRSLFKLLNNDGASYHTGHNKGYGCFGSKEDNETDAREQDDVDVAVMLKKCKGVEIVKTENCEQLFSLERRKRKYMVKCKVANLSTSHGSRGRGINNRRFGRDDFQSQCQFTAGKYFPENKKKHFVDMHMVKKIYHYDKNFEDIKLFLKSYKSAWYPRFHIFRRNVFKSSRFLISKVIHLASKERGRSKKEKYTSASAPSDISSKWTTMQGVQLDKTVASASPDISSRWTTMQGVQMDKTVASAPSDISSRWTTMQGVQMDKTMRGYFRERYLYIVKTYIVHLFNLFSWKSIFEKNTRRTIRHIRKNVYIMINRVNVEKINEVIKFHNNVVNKDMKNKKVQFLELNKVINIQNNIWLKILKYKNNFNSGKEKLYLSKWVNIQIHSLVLLCIYNIYIEYQLYVNLYYFVYEYGNAILHNDVHIKNEKCMSIFNYFPKNRKELYVYDNYNQRGDHNNHGGYDHHGGHGHHGDHNNHGGHDRNYNYYFPFVDILREEINKLLIGTSELKKKNSKKESFHGKDNKREKDLSGYSCIKEDDYINENIHCENKEKHIKKNAGGEYKGGIIKKGFFCMKWKISGCSKTNEEKPLFRKNYRNSTNAFVKSVYTVEILQKYLNILEEKMTKEGVTSKTEKIDMFKRLLLFHGQLSNTNADFHKDVGAEEEEDVVKKNVQVKSNSFANPYEKLSETANETEKAIPQCNGKNDLNSSEKNKIFDNIQNFNFHEFAKLGILHFKKNKKKGSPKRKKESDNYENFLRNKLLFSFLHSFSLFPNFYENVQVYIKHYLIKKNKYFLSIFEKYVREKLRNIDEATGEIVKSDSWDEKGKEKTGECKIDNFKNVGIKFHTSCSTDVGNPDFFL</sequence>
<reference evidence="3" key="1">
    <citation type="submission" date="2016-05" db="EMBL/GenBank/DDBJ databases">
        <authorList>
            <person name="Naeem Raeece"/>
        </authorList>
    </citation>
    <scope>NUCLEOTIDE SEQUENCE [LARGE SCALE GENOMIC DNA]</scope>
</reference>
<organism evidence="2 3">
    <name type="scientific">Plasmodium ovale wallikeri</name>
    <dbReference type="NCBI Taxonomy" id="864142"/>
    <lineage>
        <taxon>Eukaryota</taxon>
        <taxon>Sar</taxon>
        <taxon>Alveolata</taxon>
        <taxon>Apicomplexa</taxon>
        <taxon>Aconoidasida</taxon>
        <taxon>Haemosporida</taxon>
        <taxon>Plasmodiidae</taxon>
        <taxon>Plasmodium</taxon>
        <taxon>Plasmodium (Plasmodium)</taxon>
    </lineage>
</organism>
<dbReference type="EMBL" id="FLRE01000086">
    <property type="protein sequence ID" value="SBT34878.1"/>
    <property type="molecule type" value="Genomic_DNA"/>
</dbReference>
<name>A0A1A8YTL7_PLAOA</name>
<evidence type="ECO:0000256" key="1">
    <source>
        <dbReference type="SAM" id="MobiDB-lite"/>
    </source>
</evidence>
<dbReference type="Proteomes" id="UP000078550">
    <property type="component" value="Unassembled WGS sequence"/>
</dbReference>
<proteinExistence type="predicted"/>
<protein>
    <submittedName>
        <fullName evidence="2">Uncharacterized protein</fullName>
    </submittedName>
</protein>